<dbReference type="EC" id="5.3.2.-" evidence="3"/>
<dbReference type="PANTHER" id="PTHR35530">
    <property type="entry name" value="TAUTOMERASE-RELATED"/>
    <property type="match status" value="1"/>
</dbReference>
<dbReference type="PANTHER" id="PTHR35530:SF1">
    <property type="entry name" value="2-HYDROXYMUCONATE TAUTOMERASE"/>
    <property type="match status" value="1"/>
</dbReference>
<dbReference type="CDD" id="cd00491">
    <property type="entry name" value="4Oxalocrotonate_Tautomerase"/>
    <property type="match status" value="1"/>
</dbReference>
<evidence type="ECO:0000259" key="5">
    <source>
        <dbReference type="Pfam" id="PF01361"/>
    </source>
</evidence>
<dbReference type="InterPro" id="IPR018191">
    <property type="entry name" value="4-OT"/>
</dbReference>
<evidence type="ECO:0000256" key="2">
    <source>
        <dbReference type="ARBA" id="ARBA00023235"/>
    </source>
</evidence>
<evidence type="ECO:0000256" key="4">
    <source>
        <dbReference type="SAM" id="MobiDB-lite"/>
    </source>
</evidence>
<keyword evidence="2 3" id="KW-0413">Isomerase</keyword>
<dbReference type="NCBIfam" id="TIGR00013">
    <property type="entry name" value="taut"/>
    <property type="match status" value="1"/>
</dbReference>
<dbReference type="InterPro" id="IPR004370">
    <property type="entry name" value="4-OT-like_dom"/>
</dbReference>
<gene>
    <name evidence="6" type="ORF">J2S08_001454</name>
</gene>
<proteinExistence type="inferred from homology"/>
<dbReference type="EMBL" id="JAUSTT010000007">
    <property type="protein sequence ID" value="MDQ0175620.1"/>
    <property type="molecule type" value="Genomic_DNA"/>
</dbReference>
<keyword evidence="7" id="KW-1185">Reference proteome</keyword>
<dbReference type="Pfam" id="PF01361">
    <property type="entry name" value="Tautomerase"/>
    <property type="match status" value="1"/>
</dbReference>
<feature type="domain" description="4-oxalocrotonate tautomerase-like" evidence="5">
    <location>
        <begin position="2"/>
        <end position="61"/>
    </location>
</feature>
<evidence type="ECO:0000313" key="7">
    <source>
        <dbReference type="Proteomes" id="UP001223586"/>
    </source>
</evidence>
<comment type="caution">
    <text evidence="6">The sequence shown here is derived from an EMBL/GenBank/DDBJ whole genome shotgun (WGS) entry which is preliminary data.</text>
</comment>
<dbReference type="NCBIfam" id="NF002524">
    <property type="entry name" value="PRK01964.1"/>
    <property type="match status" value="1"/>
</dbReference>
<sequence>MPIIQIHMMEGRPADKKERLIQEVSQTVSEVLEAPLETVRVLINEMPTEHWGIAGQSVRKRREKKEEAIPSEANFNKGT</sequence>
<dbReference type="Gene3D" id="3.30.429.10">
    <property type="entry name" value="Macrophage Migration Inhibitory Factor"/>
    <property type="match status" value="1"/>
</dbReference>
<evidence type="ECO:0000256" key="1">
    <source>
        <dbReference type="ARBA" id="ARBA00006723"/>
    </source>
</evidence>
<comment type="similarity">
    <text evidence="1 3">Belongs to the 4-oxalocrotonate tautomerase family.</text>
</comment>
<feature type="region of interest" description="Disordered" evidence="4">
    <location>
        <begin position="55"/>
        <end position="79"/>
    </location>
</feature>
<dbReference type="InterPro" id="IPR014347">
    <property type="entry name" value="Tautomerase/MIF_sf"/>
</dbReference>
<accession>A0ABT9WSB1</accession>
<reference evidence="6 7" key="1">
    <citation type="submission" date="2023-07" db="EMBL/GenBank/DDBJ databases">
        <title>Genomic Encyclopedia of Type Strains, Phase IV (KMG-IV): sequencing the most valuable type-strain genomes for metagenomic binning, comparative biology and taxonomic classification.</title>
        <authorList>
            <person name="Goeker M."/>
        </authorList>
    </citation>
    <scope>NUCLEOTIDE SEQUENCE [LARGE SCALE GENOMIC DNA]</scope>
    <source>
        <strain evidence="6 7">DSM 23837</strain>
    </source>
</reference>
<protein>
    <recommendedName>
        <fullName evidence="3">Tautomerase</fullName>
        <ecNumber evidence="3">5.3.2.-</ecNumber>
    </recommendedName>
</protein>
<evidence type="ECO:0000256" key="3">
    <source>
        <dbReference type="RuleBase" id="RU362032"/>
    </source>
</evidence>
<organism evidence="6 7">
    <name type="scientific">Bacillus chungangensis</name>
    <dbReference type="NCBI Taxonomy" id="587633"/>
    <lineage>
        <taxon>Bacteria</taxon>
        <taxon>Bacillati</taxon>
        <taxon>Bacillota</taxon>
        <taxon>Bacilli</taxon>
        <taxon>Bacillales</taxon>
        <taxon>Bacillaceae</taxon>
        <taxon>Bacillus</taxon>
    </lineage>
</organism>
<name>A0ABT9WSB1_9BACI</name>
<evidence type="ECO:0000313" key="6">
    <source>
        <dbReference type="EMBL" id="MDQ0175620.1"/>
    </source>
</evidence>
<dbReference type="Proteomes" id="UP001223586">
    <property type="component" value="Unassembled WGS sequence"/>
</dbReference>
<dbReference type="SUPFAM" id="SSF55331">
    <property type="entry name" value="Tautomerase/MIF"/>
    <property type="match status" value="1"/>
</dbReference>
<dbReference type="GO" id="GO:0016853">
    <property type="term" value="F:isomerase activity"/>
    <property type="evidence" value="ECO:0007669"/>
    <property type="project" value="UniProtKB-KW"/>
</dbReference>